<feature type="compositionally biased region" description="Acidic residues" evidence="1">
    <location>
        <begin position="1"/>
        <end position="12"/>
    </location>
</feature>
<dbReference type="EMBL" id="CDMZ01002399">
    <property type="protein sequence ID" value="CEM42191.1"/>
    <property type="molecule type" value="Genomic_DNA"/>
</dbReference>
<accession>A0A0G4HE84</accession>
<feature type="compositionally biased region" description="Pro residues" evidence="1">
    <location>
        <begin position="1627"/>
        <end position="1639"/>
    </location>
</feature>
<feature type="compositionally biased region" description="Basic and acidic residues" evidence="1">
    <location>
        <begin position="723"/>
        <end position="738"/>
    </location>
</feature>
<feature type="compositionally biased region" description="Polar residues" evidence="1">
    <location>
        <begin position="3274"/>
        <end position="3286"/>
    </location>
</feature>
<feature type="compositionally biased region" description="Polar residues" evidence="1">
    <location>
        <begin position="3226"/>
        <end position="3240"/>
    </location>
</feature>
<protein>
    <submittedName>
        <fullName evidence="2">Uncharacterized protein</fullName>
    </submittedName>
</protein>
<feature type="compositionally biased region" description="Polar residues" evidence="1">
    <location>
        <begin position="242"/>
        <end position="251"/>
    </location>
</feature>
<feature type="compositionally biased region" description="Basic and acidic residues" evidence="1">
    <location>
        <begin position="1883"/>
        <end position="1952"/>
    </location>
</feature>
<feature type="compositionally biased region" description="Polar residues" evidence="1">
    <location>
        <begin position="582"/>
        <end position="599"/>
    </location>
</feature>
<feature type="region of interest" description="Disordered" evidence="1">
    <location>
        <begin position="3205"/>
        <end position="3240"/>
    </location>
</feature>
<feature type="region of interest" description="Disordered" evidence="1">
    <location>
        <begin position="472"/>
        <end position="622"/>
    </location>
</feature>
<feature type="compositionally biased region" description="Polar residues" evidence="1">
    <location>
        <begin position="1984"/>
        <end position="1995"/>
    </location>
</feature>
<sequence>EEEGESSDEEGGAYDSFLKWEAVEEPEGTGGDGAAGGRRDRPIATLVQVCRKTELDTNGKTQNEGAGGRATSPTHNGSPDLPFFPGYLSEDLPYDSHSTAFDLPPPPPVLTPPFPYGASAGARALEENDVTAVERAQARRGPVLLLALWAACAAAQPMAAWYLLCGMASGAGEESMESSGVMQNGWETVDEEERSRAAMLRSGLALPFSRALYEALGCFRKQLEDWGLLDMSPGRERETAGSGRTNRQSSADGDAGRRERLENLLLDLVHEVKEKEGDSLEGLQKALAGRLQRRFFRSGKGQNQTDGNETIALPPSLSVPPSEGLNKYAPGVVTQSDGFETFAINATARLVARMAASALAVCWADAIRLDENSVGGDRALWRPDLPVPSPDLLWSLGSLTFQFEAFGPPLRSDSHVGEGGEALLLLPALRCALLRHGEMRGWGAATVTSLQVGLLTVDSFVCKIVTPLALSSSTRGDGQAEREREKEKKKKSHPWTTKIRTDFTPVSVNGNGDEEEHWGANFYQSSDPSLSGSHRDHSRRLSLPLKSRTDRRNGQTDRDRGERPLVNEPYPPVACVIDFPPTTGSSSARPTTTGSPPSHQKNKNGYGGPNADGRSSAPLELDLPVFSSSGPPPGVCVAVNLLGEGRGWEVLCGALSGPRGVPGGGLGGLMTQGSLCAGSRQRLVALELASHICSLAAARVAACARQAAQIQPPLQILRLMETEGGGREGLEKERENRGTGRVGGMGPSGQVNGNVDRQREEGSEDGVPGRAEAVLMNGVPAFRFLPSCDALWRSVFGPPAGPGAGGGNMSSSQGSSGGGAFSSSMGIPFKHHLQTIQAERDNETAGPTGSVGSGERTAESPSVLSRLYAEMAGLAEAAQSSDQTISPPSSADKTSPLGSLSNSETLQKEKETAAVRTKAADPRKNATILFSAEDVRALCTVERHLCALASFADVARTLRPAISELLHSSSVSSSGATARPSTAPSCSSPGLEACDVAGAVLWQLESVEWDTALIVWSLYVNNHLGKALASRQFLPAICFLLRLLPSAFAPLLSLRRAVEMLSVLLEALLASCCKEKEGTKEKTGGGQLEAKIGCRPLQRSWMLLQAARRYAPLVRFRGAAPSSLRGRARKAAERLDALGVIPSLDEALGPLFAPPPEGAPSPLPSPPATSNYQQQQQQSPFSSTPAGLPVASISAGLRKSAAGGGSASGLLGSQGAGGACDPMSKSSSKAFEGQGESEALVSALSGDPLFRTVAWGLSERTRGHVCRQVMHLQRERGTATPSRSLVSTPGRSIHRAAGGRRNVVAAGLREVCAVYREEECSLGLFALPPRLSSRLLSSRFSRVLAPFSKRQQQTPGSGQRSSLSFSVQPLSSRTGVPPSARTTTGAPSPSEAPTVSAQRAGKGNASTTTTVRAAGGGAERSGGSEASFSLPGGGAGGERERGGLGGLRGGAKRGQGDGAAESPSPSRGGHGRENSHSKFPPSPTPSSCQGGHQGASTIEAPQGETPFSPLLRSSTGNRDMKSNAKMEAHTPTLQSVSPPSYQPYLSHEGRGRQHRYFQGSSPEHNRRLRESPQQTGQTKSSDPPVFLSSPSRGKHSPLSSPTRSDRRSPANPPPREQKATPARDVSPCPPPPSRSPFNPPCNAFDSSLADLANAYDHYRLVPDLVLQSFKSRQAPESLSPELARANVWGTTPAPFAAESASNVSPSPVVSPTRSRLPAVADSPAQDNKGSNNTSTVQDPDDDEWPSTPPGEATETARSVGDGSSRPTAKKEREGGNCPLPPVAQTKRGPDVRSRGRQLPLTGATGEREGVRGTSEEPPRVDIKGTNSGLSTPPEARRPPALSPRSHPTPSVGSPAVDINCIKVEVRRSLLSPRSPHGGIFSRESPKQRDRFSRESPKQRDRFSRESPKQRDRFSRESPKQRDRFSSESPKQRDRFSRESPKQRDRNRDRGAIEGESPLLHQPHATLPGSSLLSDGEGEREKQAETLQSPSAFQHQSQGGLRGGSSSSYSFCISRFQTTGSSAEGTARKPPEVLLRDCRDNMQTCNETPESHHRSTSISLIPNPHHSMTTCRAAVTPFVGCSNLSSNPQNNSCTNKTSPRCTYTQTSAKSSRASTPLAVLPGPSPSAPFRKLRIGSDVQLAEQNGHTTKFPLPSLRVEAVHGAPPPAASASTSLRSQAEGSGSPPASVTGEREGEARREGMGGVPPPIPSSSSAGDLPRPPAPSVPEAVQLLFCGGSGAGGQGGDSGVPWGSSASCAGPVMPLRGGDSCEEVEMPVLSSCGDGKGVHEGGGGKETEWVRVRARGWVEDPREHHQGSACAEGEGGERGCAEENESVCSSSAAFRIWRQPSPSPIRGHAEREKFSQNPIDAEAAGPSQNAVEPSATGEDENGNSEGALGGQTGGQQEDRRGPLEEIEGQSASERKGIPRSLRGLFPEFEGGGENFVGRGMHLEGRTEEKVGPERMSAVGRVSEGEHRSNADVPRYLRAGLSPFPLPESRPSIPQVGGAVRQSNFFPVRHSFGSPISRRSLWPENFAGLRNGGGGGGKGGGAMLRNAEMLQADAAELLNRVPLRPREVLQGHRGGLHLEIGKGKVLDETLSASSIPSRSEEEEADRESLFSKRLPPPIRETVDPLSREMLLDFVSLLKPPRAPRPPCADSSQTSPDGSPRRGDRTRDRKDESGEGNKDDHPDGEEDANKEATPTDAEAQTEFVDTRPDVYMCVDLHTLRDLLLGSYSGGGFQADGSDTIVAEGEGRMGKFSMLDGRGDRDRDRDSALISVVDLPPPTSVIPLSLNGDSDPNPNSPSKGEKQRKEEGERKGGVDDPEGDSVLFLSKGLQQLESQPLDSQALASALDAAQTLQPRDQPLLSLLGFPNKKPTQAGNGEGEGGKGSRRNTWPQCAPPAQAQRPILEGGNLGGPSKEPHPSSSSKVSEAVQAGAPSWSLSPAAALNRMGGGSGARRSPLTGGLRVRHYLTVQSPSRALPPPSARPFPVQKKGAVVKGKRESFREGGVRGSKSEEREREHTMRGGGKSRPLSEGRRRSVRAVSPPSRKAHRRPPEKLAPSPADENEVKRREAALSSSPLPPSSLPQLHQRLQSLRAALASASSSMTALRVQVEEVEHHAQAKAETERESAKSPMPTRSPQSPPADTPTSPAQKRGGNSAVCMNGSGDGRCVQSSEGPEGGVQQGGATSHFDPHVGIRSACRQLASDRSGVSGKLAAVSREGGVRSASATASIPPSMVTQRSEWLRKGGRIVSETIDTRIARRADSFPQGRIQANELQSSLNKRPLG</sequence>
<feature type="compositionally biased region" description="Low complexity" evidence="1">
    <location>
        <begin position="2921"/>
        <end position="2946"/>
    </location>
</feature>
<feature type="non-terminal residue" evidence="2">
    <location>
        <position position="1"/>
    </location>
</feature>
<feature type="compositionally biased region" description="Polar residues" evidence="1">
    <location>
        <begin position="522"/>
        <end position="532"/>
    </location>
</feature>
<feature type="region of interest" description="Disordered" evidence="1">
    <location>
        <begin position="2159"/>
        <end position="2224"/>
    </location>
</feature>
<feature type="region of interest" description="Disordered" evidence="1">
    <location>
        <begin position="1149"/>
        <end position="1187"/>
    </location>
</feature>
<feature type="region of interest" description="Disordered" evidence="1">
    <location>
        <begin position="2105"/>
        <end position="2128"/>
    </location>
</feature>
<feature type="compositionally biased region" description="Basic and acidic residues" evidence="1">
    <location>
        <begin position="1518"/>
        <end position="1528"/>
    </location>
</feature>
<feature type="region of interest" description="Disordered" evidence="1">
    <location>
        <begin position="723"/>
        <end position="769"/>
    </location>
</feature>
<feature type="region of interest" description="Disordered" evidence="1">
    <location>
        <begin position="802"/>
        <end position="826"/>
    </location>
</feature>
<feature type="compositionally biased region" description="Basic and acidic residues" evidence="1">
    <location>
        <begin position="2664"/>
        <end position="2686"/>
    </location>
</feature>
<dbReference type="VEuPathDB" id="CryptoDB:Cvel_26565"/>
<organism evidence="2">
    <name type="scientific">Chromera velia CCMP2878</name>
    <dbReference type="NCBI Taxonomy" id="1169474"/>
    <lineage>
        <taxon>Eukaryota</taxon>
        <taxon>Sar</taxon>
        <taxon>Alveolata</taxon>
        <taxon>Colpodellida</taxon>
        <taxon>Chromeraceae</taxon>
        <taxon>Chromera</taxon>
    </lineage>
</organism>
<feature type="compositionally biased region" description="Low complexity" evidence="1">
    <location>
        <begin position="2894"/>
        <end position="2903"/>
    </location>
</feature>
<feature type="compositionally biased region" description="Polar residues" evidence="1">
    <location>
        <begin position="2791"/>
        <end position="2802"/>
    </location>
</feature>
<feature type="region of interest" description="Disordered" evidence="1">
    <location>
        <begin position="2597"/>
        <end position="2627"/>
    </location>
</feature>
<feature type="region of interest" description="Disordered" evidence="1">
    <location>
        <begin position="1347"/>
        <end position="1645"/>
    </location>
</feature>
<feature type="region of interest" description="Disordered" evidence="1">
    <location>
        <begin position="1"/>
        <end position="88"/>
    </location>
</feature>
<feature type="region of interest" description="Disordered" evidence="1">
    <location>
        <begin position="1695"/>
        <end position="2003"/>
    </location>
</feature>
<reference evidence="2" key="1">
    <citation type="submission" date="2014-11" db="EMBL/GenBank/DDBJ databases">
        <authorList>
            <person name="Otto D Thomas"/>
            <person name="Naeem Raeece"/>
        </authorList>
    </citation>
    <scope>NUCLEOTIDE SEQUENCE</scope>
</reference>
<feature type="compositionally biased region" description="Polar residues" evidence="1">
    <location>
        <begin position="1571"/>
        <end position="1581"/>
    </location>
</feature>
<feature type="compositionally biased region" description="Basic and acidic residues" evidence="1">
    <location>
        <begin position="2447"/>
        <end position="2459"/>
    </location>
</feature>
<feature type="compositionally biased region" description="Pro residues" evidence="1">
    <location>
        <begin position="1152"/>
        <end position="1167"/>
    </location>
</feature>
<name>A0A0G4HE84_9ALVE</name>
<feature type="compositionally biased region" description="Basic and acidic residues" evidence="1">
    <location>
        <begin position="2803"/>
        <end position="2818"/>
    </location>
</feature>
<feature type="compositionally biased region" description="Basic and acidic residues" evidence="1">
    <location>
        <begin position="3111"/>
        <end position="3130"/>
    </location>
</feature>
<feature type="compositionally biased region" description="Polar residues" evidence="1">
    <location>
        <begin position="1485"/>
        <end position="1496"/>
    </location>
</feature>
<feature type="region of interest" description="Disordered" evidence="1">
    <location>
        <begin position="2364"/>
        <end position="2474"/>
    </location>
</feature>
<gene>
    <name evidence="2" type="ORF">Cvel_26565</name>
</gene>
<feature type="compositionally biased region" description="Polar residues" evidence="1">
    <location>
        <begin position="878"/>
        <end position="905"/>
    </location>
</feature>
<feature type="compositionally biased region" description="Basic and acidic residues" evidence="1">
    <location>
        <begin position="2189"/>
        <end position="2199"/>
    </location>
</feature>
<feature type="compositionally biased region" description="Polar residues" evidence="1">
    <location>
        <begin position="1380"/>
        <end position="1397"/>
    </location>
</feature>
<feature type="region of interest" description="Disordered" evidence="1">
    <location>
        <begin position="2779"/>
        <end position="2827"/>
    </location>
</feature>
<feature type="region of interest" description="Disordered" evidence="1">
    <location>
        <begin position="2307"/>
        <end position="2328"/>
    </location>
</feature>
<evidence type="ECO:0000256" key="1">
    <source>
        <dbReference type="SAM" id="MobiDB-lite"/>
    </source>
</evidence>
<feature type="region of interest" description="Disordered" evidence="1">
    <location>
        <begin position="878"/>
        <end position="918"/>
    </location>
</feature>
<feature type="compositionally biased region" description="Basic and acidic residues" evidence="1">
    <location>
        <begin position="547"/>
        <end position="565"/>
    </location>
</feature>
<feature type="region of interest" description="Disordered" evidence="1">
    <location>
        <begin position="2644"/>
        <end position="2708"/>
    </location>
</feature>
<feature type="region of interest" description="Disordered" evidence="1">
    <location>
        <begin position="232"/>
        <end position="256"/>
    </location>
</feature>
<feature type="compositionally biased region" description="Low complexity" evidence="1">
    <location>
        <begin position="3084"/>
        <end position="3109"/>
    </location>
</feature>
<feature type="region of interest" description="Disordered" evidence="1">
    <location>
        <begin position="2861"/>
        <end position="3193"/>
    </location>
</feature>
<proteinExistence type="predicted"/>
<feature type="compositionally biased region" description="Basic and acidic residues" evidence="1">
    <location>
        <begin position="906"/>
        <end position="918"/>
    </location>
</feature>
<feature type="compositionally biased region" description="Basic and acidic residues" evidence="1">
    <location>
        <begin position="2998"/>
        <end position="3022"/>
    </location>
</feature>
<feature type="compositionally biased region" description="Low complexity" evidence="1">
    <location>
        <begin position="1696"/>
        <end position="1711"/>
    </location>
</feature>
<feature type="region of interest" description="Disordered" evidence="1">
    <location>
        <begin position="3263"/>
        <end position="3286"/>
    </location>
</feature>
<feature type="compositionally biased region" description="Polar residues" evidence="1">
    <location>
        <begin position="2173"/>
        <end position="2185"/>
    </location>
</feature>
<evidence type="ECO:0000313" key="2">
    <source>
        <dbReference type="EMBL" id="CEM42191.1"/>
    </source>
</evidence>
<feature type="region of interest" description="Disordered" evidence="1">
    <location>
        <begin position="840"/>
        <end position="861"/>
    </location>
</feature>
<feature type="compositionally biased region" description="Low complexity" evidence="1">
    <location>
        <begin position="1361"/>
        <end position="1372"/>
    </location>
</feature>
<feature type="compositionally biased region" description="Polar residues" evidence="1">
    <location>
        <begin position="1724"/>
        <end position="1737"/>
    </location>
</feature>
<feature type="compositionally biased region" description="Polar residues" evidence="1">
    <location>
        <begin position="1349"/>
        <end position="1360"/>
    </location>
</feature>
<feature type="compositionally biased region" description="Basic and acidic residues" evidence="1">
    <location>
        <begin position="1805"/>
        <end position="1822"/>
    </location>
</feature>
<feature type="compositionally biased region" description="Gly residues" evidence="1">
    <location>
        <begin position="1443"/>
        <end position="1457"/>
    </location>
</feature>
<feature type="region of interest" description="Disordered" evidence="1">
    <location>
        <begin position="1213"/>
        <end position="1232"/>
    </location>
</feature>